<proteinExistence type="predicted"/>
<evidence type="ECO:0000313" key="3">
    <source>
        <dbReference type="Proteomes" id="UP000823388"/>
    </source>
</evidence>
<sequence>MKKLQNVRNQIMGPPSVHWTQMKARTATELGSALRTYYTQTHTGGAKHHVSNLRMLQILGSYLCIFRRPARIAILGWASSSPPGIWKSREVSSDLPAFRSSEFPPESGPHAPGGVRLSSAGRQGPWRGDDDAIVLLCQPTCKSQQNCCRPSVRFSVPVFTAGAEDDARGELLELLLASTARHAQK</sequence>
<accession>A0A8T0S4G1</accession>
<gene>
    <name evidence="2" type="ORF">PVAP13_5NG558301</name>
</gene>
<name>A0A8T0S4G1_PANVG</name>
<protein>
    <submittedName>
        <fullName evidence="2">Uncharacterized protein</fullName>
    </submittedName>
</protein>
<organism evidence="2 3">
    <name type="scientific">Panicum virgatum</name>
    <name type="common">Blackwell switchgrass</name>
    <dbReference type="NCBI Taxonomy" id="38727"/>
    <lineage>
        <taxon>Eukaryota</taxon>
        <taxon>Viridiplantae</taxon>
        <taxon>Streptophyta</taxon>
        <taxon>Embryophyta</taxon>
        <taxon>Tracheophyta</taxon>
        <taxon>Spermatophyta</taxon>
        <taxon>Magnoliopsida</taxon>
        <taxon>Liliopsida</taxon>
        <taxon>Poales</taxon>
        <taxon>Poaceae</taxon>
        <taxon>PACMAD clade</taxon>
        <taxon>Panicoideae</taxon>
        <taxon>Panicodae</taxon>
        <taxon>Paniceae</taxon>
        <taxon>Panicinae</taxon>
        <taxon>Panicum</taxon>
        <taxon>Panicum sect. Hiantes</taxon>
    </lineage>
</organism>
<comment type="caution">
    <text evidence="2">The sequence shown here is derived from an EMBL/GenBank/DDBJ whole genome shotgun (WGS) entry which is preliminary data.</text>
</comment>
<feature type="region of interest" description="Disordered" evidence="1">
    <location>
        <begin position="97"/>
        <end position="122"/>
    </location>
</feature>
<dbReference type="EMBL" id="CM029046">
    <property type="protein sequence ID" value="KAG2592534.1"/>
    <property type="molecule type" value="Genomic_DNA"/>
</dbReference>
<evidence type="ECO:0000256" key="1">
    <source>
        <dbReference type="SAM" id="MobiDB-lite"/>
    </source>
</evidence>
<dbReference type="Proteomes" id="UP000823388">
    <property type="component" value="Chromosome 5N"/>
</dbReference>
<reference evidence="2" key="1">
    <citation type="submission" date="2020-05" db="EMBL/GenBank/DDBJ databases">
        <title>WGS assembly of Panicum virgatum.</title>
        <authorList>
            <person name="Lovell J.T."/>
            <person name="Jenkins J."/>
            <person name="Shu S."/>
            <person name="Juenger T.E."/>
            <person name="Schmutz J."/>
        </authorList>
    </citation>
    <scope>NUCLEOTIDE SEQUENCE</scope>
    <source>
        <strain evidence="2">AP13</strain>
    </source>
</reference>
<evidence type="ECO:0000313" key="2">
    <source>
        <dbReference type="EMBL" id="KAG2592534.1"/>
    </source>
</evidence>
<keyword evidence="3" id="KW-1185">Reference proteome</keyword>
<dbReference type="AlphaFoldDB" id="A0A8T0S4G1"/>